<dbReference type="AlphaFoldDB" id="A0A915JNI5"/>
<organism evidence="2 3">
    <name type="scientific">Romanomermis culicivorax</name>
    <name type="common">Nematode worm</name>
    <dbReference type="NCBI Taxonomy" id="13658"/>
    <lineage>
        <taxon>Eukaryota</taxon>
        <taxon>Metazoa</taxon>
        <taxon>Ecdysozoa</taxon>
        <taxon>Nematoda</taxon>
        <taxon>Enoplea</taxon>
        <taxon>Dorylaimia</taxon>
        <taxon>Mermithida</taxon>
        <taxon>Mermithoidea</taxon>
        <taxon>Mermithidae</taxon>
        <taxon>Romanomermis</taxon>
    </lineage>
</organism>
<reference evidence="3" key="1">
    <citation type="submission" date="2022-11" db="UniProtKB">
        <authorList>
            <consortium name="WormBaseParasite"/>
        </authorList>
    </citation>
    <scope>IDENTIFICATION</scope>
</reference>
<name>A0A915JNI5_ROMCU</name>
<evidence type="ECO:0000313" key="2">
    <source>
        <dbReference type="Proteomes" id="UP000887565"/>
    </source>
</evidence>
<sequence length="84" mass="9327">MTCREVVLLNLLFPLTFCNELGFNCVLSIILIATSLPVGKCLANLTLAKFPLPIVFNSLYLPMCGSSEARLRDDTRPELLIAER</sequence>
<dbReference type="Proteomes" id="UP000887565">
    <property type="component" value="Unplaced"/>
</dbReference>
<dbReference type="WBParaSite" id="nRc.2.0.1.t27765-RA">
    <property type="protein sequence ID" value="nRc.2.0.1.t27765-RA"/>
    <property type="gene ID" value="nRc.2.0.1.g27765"/>
</dbReference>
<keyword evidence="2" id="KW-1185">Reference proteome</keyword>
<accession>A0A915JNI5</accession>
<evidence type="ECO:0000313" key="3">
    <source>
        <dbReference type="WBParaSite" id="nRc.2.0.1.t27765-RA"/>
    </source>
</evidence>
<protein>
    <submittedName>
        <fullName evidence="3">Secreted protein</fullName>
    </submittedName>
</protein>
<keyword evidence="1" id="KW-0732">Signal</keyword>
<proteinExistence type="predicted"/>
<feature type="signal peptide" evidence="1">
    <location>
        <begin position="1"/>
        <end position="18"/>
    </location>
</feature>
<evidence type="ECO:0000256" key="1">
    <source>
        <dbReference type="SAM" id="SignalP"/>
    </source>
</evidence>
<feature type="chain" id="PRO_5037317863" evidence="1">
    <location>
        <begin position="19"/>
        <end position="84"/>
    </location>
</feature>